<protein>
    <submittedName>
        <fullName evidence="2">Uncharacterized protein</fullName>
    </submittedName>
</protein>
<proteinExistence type="predicted"/>
<keyword evidence="1" id="KW-1133">Transmembrane helix</keyword>
<evidence type="ECO:0000313" key="2">
    <source>
        <dbReference type="EMBL" id="CNI49730.1"/>
    </source>
</evidence>
<dbReference type="EMBL" id="CQBK01000033">
    <property type="protein sequence ID" value="CNI49730.1"/>
    <property type="molecule type" value="Genomic_DNA"/>
</dbReference>
<dbReference type="AlphaFoldDB" id="A0A0T9R8P5"/>
<dbReference type="Proteomes" id="UP000038204">
    <property type="component" value="Unassembled WGS sequence"/>
</dbReference>
<gene>
    <name evidence="2" type="ORF">ERS008667_03567</name>
</gene>
<evidence type="ECO:0000313" key="3">
    <source>
        <dbReference type="Proteomes" id="UP000038204"/>
    </source>
</evidence>
<sequence>MDYRVTFTPEAEQQIVDLHRYITQNNLTGLLLMVLLTLFWNV</sequence>
<evidence type="ECO:0000256" key="1">
    <source>
        <dbReference type="SAM" id="Phobius"/>
    </source>
</evidence>
<organism evidence="2 3">
    <name type="scientific">Yersinia similis</name>
    <dbReference type="NCBI Taxonomy" id="367190"/>
    <lineage>
        <taxon>Bacteria</taxon>
        <taxon>Pseudomonadati</taxon>
        <taxon>Pseudomonadota</taxon>
        <taxon>Gammaproteobacteria</taxon>
        <taxon>Enterobacterales</taxon>
        <taxon>Yersiniaceae</taxon>
        <taxon>Yersinia</taxon>
    </lineage>
</organism>
<feature type="transmembrane region" description="Helical" evidence="1">
    <location>
        <begin position="21"/>
        <end position="40"/>
    </location>
</feature>
<accession>A0A0T9R8P5</accession>
<keyword evidence="1" id="KW-0472">Membrane</keyword>
<keyword evidence="1" id="KW-0812">Transmembrane</keyword>
<name>A0A0T9R8P5_9GAMM</name>
<reference evidence="2 3" key="1">
    <citation type="submission" date="2015-03" db="EMBL/GenBank/DDBJ databases">
        <authorList>
            <person name="Murphy D."/>
        </authorList>
    </citation>
    <scope>NUCLEOTIDE SEQUENCE [LARGE SCALE GENOMIC DNA]</scope>
    <source>
        <strain evidence="2 3">Y233</strain>
    </source>
</reference>